<comment type="caution">
    <text evidence="8">The sequence shown here is derived from an EMBL/GenBank/DDBJ whole genome shotgun (WGS) entry which is preliminary data.</text>
</comment>
<dbReference type="InterPro" id="IPR031052">
    <property type="entry name" value="FHY3/FAR1"/>
</dbReference>
<dbReference type="Pfam" id="PF04434">
    <property type="entry name" value="SWIM"/>
    <property type="match status" value="1"/>
</dbReference>
<dbReference type="PANTHER" id="PTHR31669:SF157">
    <property type="entry name" value="PROTEIN FAR1-RELATED SEQUENCE"/>
    <property type="match status" value="1"/>
</dbReference>
<evidence type="ECO:0000256" key="4">
    <source>
        <dbReference type="ARBA" id="ARBA00022833"/>
    </source>
</evidence>
<keyword evidence="9" id="KW-1185">Reference proteome</keyword>
<dbReference type="GO" id="GO:0005634">
    <property type="term" value="C:nucleus"/>
    <property type="evidence" value="ECO:0007669"/>
    <property type="project" value="UniProtKB-SubCell"/>
</dbReference>
<dbReference type="InterPro" id="IPR007527">
    <property type="entry name" value="Znf_SWIM"/>
</dbReference>
<dbReference type="AlphaFoldDB" id="A0AAD6LGM1"/>
<keyword evidence="3 5" id="KW-0863">Zinc-finger</keyword>
<accession>A0AAD6LGM1</accession>
<evidence type="ECO:0000256" key="1">
    <source>
        <dbReference type="ARBA" id="ARBA00005889"/>
    </source>
</evidence>
<keyword evidence="4 6" id="KW-0862">Zinc</keyword>
<comment type="similarity">
    <text evidence="1 6">Belongs to the FHY3/FAR1 family.</text>
</comment>
<dbReference type="GO" id="GO:0006355">
    <property type="term" value="P:regulation of DNA-templated transcription"/>
    <property type="evidence" value="ECO:0007669"/>
    <property type="project" value="UniProtKB-UniRule"/>
</dbReference>
<keyword evidence="6" id="KW-0539">Nucleus</keyword>
<comment type="function">
    <text evidence="6">Putative transcription activator involved in regulating light control of development.</text>
</comment>
<feature type="domain" description="SWIM-type" evidence="7">
    <location>
        <begin position="240"/>
        <end position="276"/>
    </location>
</feature>
<evidence type="ECO:0000259" key="7">
    <source>
        <dbReference type="PROSITE" id="PS50966"/>
    </source>
</evidence>
<dbReference type="GO" id="GO:0008270">
    <property type="term" value="F:zinc ion binding"/>
    <property type="evidence" value="ECO:0007669"/>
    <property type="project" value="UniProtKB-UniRule"/>
</dbReference>
<dbReference type="EMBL" id="JAQIZT010000017">
    <property type="protein sequence ID" value="KAJ6960119.1"/>
    <property type="molecule type" value="Genomic_DNA"/>
</dbReference>
<protein>
    <recommendedName>
        <fullName evidence="6">Protein FAR1-RELATED SEQUENCE</fullName>
    </recommendedName>
</protein>
<evidence type="ECO:0000256" key="2">
    <source>
        <dbReference type="ARBA" id="ARBA00022723"/>
    </source>
</evidence>
<dbReference type="InterPro" id="IPR006564">
    <property type="entry name" value="Znf_PMZ"/>
</dbReference>
<proteinExistence type="inferred from homology"/>
<comment type="subcellular location">
    <subcellularLocation>
        <location evidence="6">Nucleus</location>
    </subcellularLocation>
</comment>
<keyword evidence="2 6" id="KW-0479">Metal-binding</keyword>
<dbReference type="PANTHER" id="PTHR31669">
    <property type="entry name" value="PROTEIN FAR1-RELATED SEQUENCE 10-RELATED"/>
    <property type="match status" value="1"/>
</dbReference>
<evidence type="ECO:0000256" key="3">
    <source>
        <dbReference type="ARBA" id="ARBA00022771"/>
    </source>
</evidence>
<sequence>MDSGEETRRRARPITREGCQALMTVRRRDNGKCSPVMGLDAPIDEEDRPSSVIWVDTRSRIAYDYFSDVVAFDTTYQANQCMMPFAPFTVLFGCALLANETESTFIWIFTTWLEAVSGQQPGGNEWIQSLYMDCKLWVPVYSREVFFAGMNTAQKSGSVNSLFDGYVNARATLQDFAEQYVRALDDRYEKEAKSELETVYTKPILKTPLPMEKQAAELGGDDGGTTTDELAKFDEEQKVYFVTLSISEEIASCSCKMFQFEGILCRDVIAVFKATSVFILPQNYILQ</sequence>
<evidence type="ECO:0000313" key="9">
    <source>
        <dbReference type="Proteomes" id="UP001164929"/>
    </source>
</evidence>
<organism evidence="8 9">
    <name type="scientific">Populus alba x Populus x berolinensis</name>
    <dbReference type="NCBI Taxonomy" id="444605"/>
    <lineage>
        <taxon>Eukaryota</taxon>
        <taxon>Viridiplantae</taxon>
        <taxon>Streptophyta</taxon>
        <taxon>Embryophyta</taxon>
        <taxon>Tracheophyta</taxon>
        <taxon>Spermatophyta</taxon>
        <taxon>Magnoliopsida</taxon>
        <taxon>eudicotyledons</taxon>
        <taxon>Gunneridae</taxon>
        <taxon>Pentapetalae</taxon>
        <taxon>rosids</taxon>
        <taxon>fabids</taxon>
        <taxon>Malpighiales</taxon>
        <taxon>Salicaceae</taxon>
        <taxon>Saliceae</taxon>
        <taxon>Populus</taxon>
    </lineage>
</organism>
<name>A0AAD6LGM1_9ROSI</name>
<evidence type="ECO:0000256" key="6">
    <source>
        <dbReference type="RuleBase" id="RU367018"/>
    </source>
</evidence>
<dbReference type="SMART" id="SM00575">
    <property type="entry name" value="ZnF_PMZ"/>
    <property type="match status" value="1"/>
</dbReference>
<gene>
    <name evidence="8" type="ORF">NC653_038227</name>
</gene>
<dbReference type="PROSITE" id="PS50966">
    <property type="entry name" value="ZF_SWIM"/>
    <property type="match status" value="1"/>
</dbReference>
<evidence type="ECO:0000256" key="5">
    <source>
        <dbReference type="PROSITE-ProRule" id="PRU00325"/>
    </source>
</evidence>
<evidence type="ECO:0000313" key="8">
    <source>
        <dbReference type="EMBL" id="KAJ6960119.1"/>
    </source>
</evidence>
<dbReference type="Proteomes" id="UP001164929">
    <property type="component" value="Chromosome 17"/>
</dbReference>
<reference evidence="8" key="1">
    <citation type="journal article" date="2023" name="Mol. Ecol. Resour.">
        <title>Chromosome-level genome assembly of a triploid poplar Populus alba 'Berolinensis'.</title>
        <authorList>
            <person name="Chen S."/>
            <person name="Yu Y."/>
            <person name="Wang X."/>
            <person name="Wang S."/>
            <person name="Zhang T."/>
            <person name="Zhou Y."/>
            <person name="He R."/>
            <person name="Meng N."/>
            <person name="Wang Y."/>
            <person name="Liu W."/>
            <person name="Liu Z."/>
            <person name="Liu J."/>
            <person name="Guo Q."/>
            <person name="Huang H."/>
            <person name="Sederoff R.R."/>
            <person name="Wang G."/>
            <person name="Qu G."/>
            <person name="Chen S."/>
        </authorList>
    </citation>
    <scope>NUCLEOTIDE SEQUENCE</scope>
    <source>
        <strain evidence="8">SC-2020</strain>
    </source>
</reference>